<dbReference type="OrthoDB" id="3264868at2759"/>
<evidence type="ECO:0000313" key="2">
    <source>
        <dbReference type="EMBL" id="KAF8480797.1"/>
    </source>
</evidence>
<dbReference type="AlphaFoldDB" id="A0A9P5MX34"/>
<keyword evidence="3" id="KW-1185">Reference proteome</keyword>
<protein>
    <submittedName>
        <fullName evidence="2">Uncharacterized protein</fullName>
    </submittedName>
</protein>
<accession>A0A9P5MX34</accession>
<feature type="region of interest" description="Disordered" evidence="1">
    <location>
        <begin position="70"/>
        <end position="91"/>
    </location>
</feature>
<dbReference type="Proteomes" id="UP000759537">
    <property type="component" value="Unassembled WGS sequence"/>
</dbReference>
<feature type="compositionally biased region" description="Basic and acidic residues" evidence="1">
    <location>
        <begin position="547"/>
        <end position="556"/>
    </location>
</feature>
<feature type="compositionally biased region" description="Low complexity" evidence="1">
    <location>
        <begin position="383"/>
        <end position="393"/>
    </location>
</feature>
<sequence>MSSRHGDALDMAEFKAIVTASFDDIAPNVAFDNIRALYPTRLAPPSSDDRPTRRSPLSFLRKVKSHATSLLVSQSRPESAPPSSSFVPSLLPSRQPAPAPFVPRNLLTRALGKHTHVPHVPDLEPKSCFFDDDEEGRRLYPRISSSLSSSARPNPRFSSAFATAPIFFGLSSPSASTPYLVAEKHDAVRPDSSANIVHTSKSSLRLKLRTKLSLPKLASARSNISSPSSDPSPVTPSYHSHPYSAVFAEYEHTHPCRASLGDRSITPDKDPFRKDEMVPYLLAHARLPSSSRSASLDSDSETDKHILGSRTLPTFSSRWSIDSDSSPSSHNHTSITGGRPSFSPSPSRNEHCASAMPLQSPHESPLSLTFPLPPSGQKSVPLPGVTVRVTTATPVPPPAYPPPRTPPPSGPLPCPPPPPADTRTRSSTKTQKGVLKRRTDFGKSTPTGPAQRGQMDRPLDAFLPRNKLAQPPLKERLDVAKRTYQKSVPRRRDRPVSPFPLLFPAGRVEQVTAGELEASKAATRFTGPREDSAFDQSADAIPDSETEPDRDFDSEKARKKTSVCSTTSAQTTASSLSTTSASTTASFVSVVTTMTTATTVSPSTSPRISTAKPPHVSQVLITDEEGRIVSTATFSTPSPRPPTPAPVNSDAYSPGISIEQGGIVRDASNNLFLVPGEQVMIGASDWSEFHNYCNICHDVSLCLAGYPYGNSVADIVAIEIQQAGKTCGVELRIVARTPSLRANADFQARIPGTYPLSSDPPSLPPVISRISPIDIPRSKWSKRRGSALGLDGVPPLHEACGNRLDPSDEDGNQHGTALAFTTPLPTTLRDIVKRAGEMNLVDDAVVP</sequence>
<comment type="caution">
    <text evidence="2">The sequence shown here is derived from an EMBL/GenBank/DDBJ whole genome shotgun (WGS) entry which is preliminary data.</text>
</comment>
<proteinExistence type="predicted"/>
<dbReference type="EMBL" id="WHVB01000007">
    <property type="protein sequence ID" value="KAF8480797.1"/>
    <property type="molecule type" value="Genomic_DNA"/>
</dbReference>
<feature type="compositionally biased region" description="Low complexity" evidence="1">
    <location>
        <begin position="288"/>
        <end position="297"/>
    </location>
</feature>
<feature type="region of interest" description="Disordered" evidence="1">
    <location>
        <begin position="519"/>
        <end position="577"/>
    </location>
</feature>
<reference evidence="2" key="1">
    <citation type="submission" date="2019-10" db="EMBL/GenBank/DDBJ databases">
        <authorList>
            <consortium name="DOE Joint Genome Institute"/>
            <person name="Kuo A."/>
            <person name="Miyauchi S."/>
            <person name="Kiss E."/>
            <person name="Drula E."/>
            <person name="Kohler A."/>
            <person name="Sanchez-Garcia M."/>
            <person name="Andreopoulos B."/>
            <person name="Barry K.W."/>
            <person name="Bonito G."/>
            <person name="Buee M."/>
            <person name="Carver A."/>
            <person name="Chen C."/>
            <person name="Cichocki N."/>
            <person name="Clum A."/>
            <person name="Culley D."/>
            <person name="Crous P.W."/>
            <person name="Fauchery L."/>
            <person name="Girlanda M."/>
            <person name="Hayes R."/>
            <person name="Keri Z."/>
            <person name="LaButti K."/>
            <person name="Lipzen A."/>
            <person name="Lombard V."/>
            <person name="Magnuson J."/>
            <person name="Maillard F."/>
            <person name="Morin E."/>
            <person name="Murat C."/>
            <person name="Nolan M."/>
            <person name="Ohm R."/>
            <person name="Pangilinan J."/>
            <person name="Pereira M."/>
            <person name="Perotto S."/>
            <person name="Peter M."/>
            <person name="Riley R."/>
            <person name="Sitrit Y."/>
            <person name="Stielow B."/>
            <person name="Szollosi G."/>
            <person name="Zifcakova L."/>
            <person name="Stursova M."/>
            <person name="Spatafora J.W."/>
            <person name="Tedersoo L."/>
            <person name="Vaario L.-M."/>
            <person name="Yamada A."/>
            <person name="Yan M."/>
            <person name="Wang P."/>
            <person name="Xu J."/>
            <person name="Bruns T."/>
            <person name="Baldrian P."/>
            <person name="Vilgalys R."/>
            <person name="Henrissat B."/>
            <person name="Grigoriev I.V."/>
            <person name="Hibbett D."/>
            <person name="Nagy L.G."/>
            <person name="Martin F.M."/>
        </authorList>
    </citation>
    <scope>NUCLEOTIDE SEQUENCE</scope>
    <source>
        <strain evidence="2">Prilba</strain>
    </source>
</reference>
<name>A0A9P5MX34_9AGAM</name>
<gene>
    <name evidence="2" type="ORF">DFH94DRAFT_735995</name>
</gene>
<evidence type="ECO:0000256" key="1">
    <source>
        <dbReference type="SAM" id="MobiDB-lite"/>
    </source>
</evidence>
<feature type="region of interest" description="Disordered" evidence="1">
    <location>
        <begin position="288"/>
        <end position="457"/>
    </location>
</feature>
<reference evidence="2" key="2">
    <citation type="journal article" date="2020" name="Nat. Commun.">
        <title>Large-scale genome sequencing of mycorrhizal fungi provides insights into the early evolution of symbiotic traits.</title>
        <authorList>
            <person name="Miyauchi S."/>
            <person name="Kiss E."/>
            <person name="Kuo A."/>
            <person name="Drula E."/>
            <person name="Kohler A."/>
            <person name="Sanchez-Garcia M."/>
            <person name="Morin E."/>
            <person name="Andreopoulos B."/>
            <person name="Barry K.W."/>
            <person name="Bonito G."/>
            <person name="Buee M."/>
            <person name="Carver A."/>
            <person name="Chen C."/>
            <person name="Cichocki N."/>
            <person name="Clum A."/>
            <person name="Culley D."/>
            <person name="Crous P.W."/>
            <person name="Fauchery L."/>
            <person name="Girlanda M."/>
            <person name="Hayes R.D."/>
            <person name="Keri Z."/>
            <person name="LaButti K."/>
            <person name="Lipzen A."/>
            <person name="Lombard V."/>
            <person name="Magnuson J."/>
            <person name="Maillard F."/>
            <person name="Murat C."/>
            <person name="Nolan M."/>
            <person name="Ohm R.A."/>
            <person name="Pangilinan J."/>
            <person name="Pereira M.F."/>
            <person name="Perotto S."/>
            <person name="Peter M."/>
            <person name="Pfister S."/>
            <person name="Riley R."/>
            <person name="Sitrit Y."/>
            <person name="Stielow J.B."/>
            <person name="Szollosi G."/>
            <person name="Zifcakova L."/>
            <person name="Stursova M."/>
            <person name="Spatafora J.W."/>
            <person name="Tedersoo L."/>
            <person name="Vaario L.M."/>
            <person name="Yamada A."/>
            <person name="Yan M."/>
            <person name="Wang P."/>
            <person name="Xu J."/>
            <person name="Bruns T."/>
            <person name="Baldrian P."/>
            <person name="Vilgalys R."/>
            <person name="Dunand C."/>
            <person name="Henrissat B."/>
            <person name="Grigoriev I.V."/>
            <person name="Hibbett D."/>
            <person name="Nagy L.G."/>
            <person name="Martin F.M."/>
        </authorList>
    </citation>
    <scope>NUCLEOTIDE SEQUENCE</scope>
    <source>
        <strain evidence="2">Prilba</strain>
    </source>
</reference>
<feature type="compositionally biased region" description="Low complexity" evidence="1">
    <location>
        <begin position="77"/>
        <end position="91"/>
    </location>
</feature>
<organism evidence="2 3">
    <name type="scientific">Russula ochroleuca</name>
    <dbReference type="NCBI Taxonomy" id="152965"/>
    <lineage>
        <taxon>Eukaryota</taxon>
        <taxon>Fungi</taxon>
        <taxon>Dikarya</taxon>
        <taxon>Basidiomycota</taxon>
        <taxon>Agaricomycotina</taxon>
        <taxon>Agaricomycetes</taxon>
        <taxon>Russulales</taxon>
        <taxon>Russulaceae</taxon>
        <taxon>Russula</taxon>
    </lineage>
</organism>
<feature type="compositionally biased region" description="Low complexity" evidence="1">
    <location>
        <begin position="316"/>
        <end position="347"/>
    </location>
</feature>
<evidence type="ECO:0000313" key="3">
    <source>
        <dbReference type="Proteomes" id="UP000759537"/>
    </source>
</evidence>
<feature type="compositionally biased region" description="Low complexity" evidence="1">
    <location>
        <begin position="562"/>
        <end position="577"/>
    </location>
</feature>
<feature type="compositionally biased region" description="Pro residues" evidence="1">
    <location>
        <begin position="394"/>
        <end position="420"/>
    </location>
</feature>